<sequence length="628" mass="69942">MIFRYPPLARPGEGHLSSQTSPLSPCTLTPRPTLVAYQHPSELNPLQNYRQASSILRGTSRATNDGWYTSPIDLDYQVHLRIDGNQIDSWIFRSSDKSWTEGPELSEEALLDASKVPAFAEQLVSLAKKAGSNAVGVVLHIADEFATTEIKPELDNPGALGELREKIANEPTAVLDDASLSTEEHSWRLVPYPATGSESIATAVTISRHAAEFVDALRTYGTSKNFPIVTLSVSAPLIALLALPEIKRDQVDRPFLAVLPYPRFTTLAFFNEHGDLLLLRTLQHRGQRRPSNLRHAVSTTAAALEMANPEIFVLPLAGERDPHLSQELKVVFEDCLINEVDWSVTAFADHSHPGIPPEMLVSAKFRDEVDTPVAGSHTFTTLRTEGWATQDFLPVPTPLAETYPSRGEMKLLRASRYLRFALVAIAGLSFMWIGFAMLDMVRRPEWTFNESEAGVVARRIETLQVEKKRIQHWDNLLDDRSKAWVSMEMLARFFPEHSGFLVRTFNHTASPEVLPGQAKLGFVKQWRINGLAREESLEKLANLNTREGISAAFAEIARVTGNEAFRTDLPTRSIVVNVKTLENSGYQPMPPEDSTMSMESSYPFIFDLTITQRFESDDPLAVTASKAP</sequence>
<dbReference type="Proteomes" id="UP001374893">
    <property type="component" value="Chromosome"/>
</dbReference>
<feature type="region of interest" description="Disordered" evidence="1">
    <location>
        <begin position="1"/>
        <end position="27"/>
    </location>
</feature>
<organism evidence="3 4">
    <name type="scientific">Haloferula helveola</name>
    <dbReference type="NCBI Taxonomy" id="490095"/>
    <lineage>
        <taxon>Bacteria</taxon>
        <taxon>Pseudomonadati</taxon>
        <taxon>Verrucomicrobiota</taxon>
        <taxon>Verrucomicrobiia</taxon>
        <taxon>Verrucomicrobiales</taxon>
        <taxon>Verrucomicrobiaceae</taxon>
        <taxon>Haloferula</taxon>
    </lineage>
</organism>
<keyword evidence="2" id="KW-1133">Transmembrane helix</keyword>
<proteinExistence type="predicted"/>
<keyword evidence="2" id="KW-0812">Transmembrane</keyword>
<keyword evidence="4" id="KW-1185">Reference proteome</keyword>
<keyword evidence="2" id="KW-0472">Membrane</keyword>
<dbReference type="EMBL" id="AP024702">
    <property type="protein sequence ID" value="BCX49122.1"/>
    <property type="molecule type" value="Genomic_DNA"/>
</dbReference>
<evidence type="ECO:0000313" key="4">
    <source>
        <dbReference type="Proteomes" id="UP001374893"/>
    </source>
</evidence>
<feature type="transmembrane region" description="Helical" evidence="2">
    <location>
        <begin position="417"/>
        <end position="438"/>
    </location>
</feature>
<evidence type="ECO:0000256" key="1">
    <source>
        <dbReference type="SAM" id="MobiDB-lite"/>
    </source>
</evidence>
<evidence type="ECO:0000256" key="2">
    <source>
        <dbReference type="SAM" id="Phobius"/>
    </source>
</evidence>
<accession>A0ABN6H624</accession>
<gene>
    <name evidence="3" type="ORF">HAHE_30300</name>
</gene>
<reference evidence="3 4" key="1">
    <citation type="submission" date="2021-06" db="EMBL/GenBank/DDBJ databases">
        <title>Complete genome of Haloferula helveola possessing various polysaccharide degrading enzymes.</title>
        <authorList>
            <person name="Takami H."/>
            <person name="Huang C."/>
            <person name="Hamasaki K."/>
        </authorList>
    </citation>
    <scope>NUCLEOTIDE SEQUENCE [LARGE SCALE GENOMIC DNA]</scope>
    <source>
        <strain evidence="3 4">CN-1</strain>
    </source>
</reference>
<protein>
    <submittedName>
        <fullName evidence="3">Uncharacterized protein</fullName>
    </submittedName>
</protein>
<name>A0ABN6H624_9BACT</name>
<feature type="compositionally biased region" description="Polar residues" evidence="1">
    <location>
        <begin position="16"/>
        <end position="27"/>
    </location>
</feature>
<evidence type="ECO:0000313" key="3">
    <source>
        <dbReference type="EMBL" id="BCX49122.1"/>
    </source>
</evidence>